<keyword evidence="6 17" id="KW-0732">Signal</keyword>
<evidence type="ECO:0000256" key="6">
    <source>
        <dbReference type="ARBA" id="ARBA00022729"/>
    </source>
</evidence>
<dbReference type="Pfam" id="PF01825">
    <property type="entry name" value="GPS"/>
    <property type="match status" value="1"/>
</dbReference>
<evidence type="ECO:0000256" key="7">
    <source>
        <dbReference type="ARBA" id="ARBA00022989"/>
    </source>
</evidence>
<dbReference type="GO" id="GO:0005509">
    <property type="term" value="F:calcium ion binding"/>
    <property type="evidence" value="ECO:0007669"/>
    <property type="project" value="InterPro"/>
</dbReference>
<feature type="compositionally biased region" description="Low complexity" evidence="15">
    <location>
        <begin position="132"/>
        <end position="158"/>
    </location>
</feature>
<dbReference type="FunFam" id="2.60.60.20:FF:000008">
    <property type="entry name" value="Polycystic kidney disease 1-like 2, isoform CRA_a"/>
    <property type="match status" value="1"/>
</dbReference>
<dbReference type="PANTHER" id="PTHR10877">
    <property type="entry name" value="POLYCYSTIN FAMILY MEMBER"/>
    <property type="match status" value="1"/>
</dbReference>
<evidence type="ECO:0000256" key="8">
    <source>
        <dbReference type="ARBA" id="ARBA00023069"/>
    </source>
</evidence>
<dbReference type="GO" id="GO:0050982">
    <property type="term" value="P:detection of mechanical stimulus"/>
    <property type="evidence" value="ECO:0007669"/>
    <property type="project" value="TreeGrafter"/>
</dbReference>
<dbReference type="InterPro" id="IPR003915">
    <property type="entry name" value="PKD_2"/>
</dbReference>
<feature type="region of interest" description="Disordered" evidence="15">
    <location>
        <begin position="1724"/>
        <end position="1762"/>
    </location>
</feature>
<dbReference type="GeneID" id="119739124"/>
<dbReference type="InterPro" id="IPR013122">
    <property type="entry name" value="PKD1_2_channel"/>
</dbReference>
<evidence type="ECO:0000256" key="9">
    <source>
        <dbReference type="ARBA" id="ARBA00023136"/>
    </source>
</evidence>
<evidence type="ECO:0000259" key="19">
    <source>
        <dbReference type="PROSITE" id="PS50095"/>
    </source>
</evidence>
<dbReference type="Pfam" id="PF01477">
    <property type="entry name" value="PLAT"/>
    <property type="match status" value="1"/>
</dbReference>
<evidence type="ECO:0000256" key="15">
    <source>
        <dbReference type="SAM" id="MobiDB-lite"/>
    </source>
</evidence>
<keyword evidence="7 16" id="KW-1133">Transmembrane helix</keyword>
<evidence type="ECO:0000259" key="18">
    <source>
        <dbReference type="PROSITE" id="PS50093"/>
    </source>
</evidence>
<dbReference type="InterPro" id="IPR022409">
    <property type="entry name" value="PKD/Chitinase_dom"/>
</dbReference>
<feature type="transmembrane region" description="Helical" evidence="16">
    <location>
        <begin position="2228"/>
        <end position="2252"/>
    </location>
</feature>
<dbReference type="InterPro" id="IPR000601">
    <property type="entry name" value="PKD_dom"/>
</dbReference>
<dbReference type="PROSITE" id="PS50093">
    <property type="entry name" value="PKD"/>
    <property type="match status" value="1"/>
</dbReference>
<dbReference type="InterPro" id="IPR051223">
    <property type="entry name" value="Polycystin"/>
</dbReference>
<keyword evidence="8" id="KW-0969">Cilium</keyword>
<keyword evidence="9 16" id="KW-0472">Membrane</keyword>
<feature type="compositionally biased region" description="Low complexity" evidence="15">
    <location>
        <begin position="1680"/>
        <end position="1691"/>
    </location>
</feature>
<accession>A0A914B309</accession>
<dbReference type="OMA" id="MIVQGKL"/>
<evidence type="ECO:0000259" key="20">
    <source>
        <dbReference type="PROSITE" id="PS50221"/>
    </source>
</evidence>
<dbReference type="PANTHER" id="PTHR10877:SF194">
    <property type="entry name" value="LOCATION OF VULVA DEFECTIVE 1"/>
    <property type="match status" value="1"/>
</dbReference>
<comment type="caution">
    <text evidence="14">Lacks conserved residue(s) required for the propagation of feature annotation.</text>
</comment>
<evidence type="ECO:0000256" key="13">
    <source>
        <dbReference type="PIRSR" id="PIRSR603915-2"/>
    </source>
</evidence>
<keyword evidence="11" id="KW-0325">Glycoprotein</keyword>
<dbReference type="PROSITE" id="PS51111">
    <property type="entry name" value="REJ"/>
    <property type="match status" value="1"/>
</dbReference>
<evidence type="ECO:0000256" key="10">
    <source>
        <dbReference type="ARBA" id="ARBA00023157"/>
    </source>
</evidence>
<comment type="similarity">
    <text evidence="3">Belongs to the polycystin family.</text>
</comment>
<dbReference type="InterPro" id="IPR000203">
    <property type="entry name" value="GPS"/>
</dbReference>
<name>A0A914B309_PATMI</name>
<evidence type="ECO:0000256" key="1">
    <source>
        <dbReference type="ARBA" id="ARBA00004138"/>
    </source>
</evidence>
<evidence type="ECO:0000256" key="11">
    <source>
        <dbReference type="ARBA" id="ARBA00023180"/>
    </source>
</evidence>
<dbReference type="Pfam" id="PF08016">
    <property type="entry name" value="PKD_channel"/>
    <property type="match status" value="1"/>
</dbReference>
<dbReference type="RefSeq" id="XP_038069881.1">
    <property type="nucleotide sequence ID" value="XM_038213953.1"/>
</dbReference>
<dbReference type="CDD" id="cd00146">
    <property type="entry name" value="PKD"/>
    <property type="match status" value="1"/>
</dbReference>
<evidence type="ECO:0000313" key="23">
    <source>
        <dbReference type="Proteomes" id="UP000887568"/>
    </source>
</evidence>
<feature type="domain" description="REJ" evidence="21">
    <location>
        <begin position="390"/>
        <end position="1136"/>
    </location>
</feature>
<feature type="domain" description="PLAT" evidence="19">
    <location>
        <begin position="1431"/>
        <end position="1548"/>
    </location>
</feature>
<keyword evidence="5 16" id="KW-0812">Transmembrane</keyword>
<feature type="region of interest" description="Disordered" evidence="15">
    <location>
        <begin position="132"/>
        <end position="190"/>
    </location>
</feature>
<feature type="transmembrane region" description="Helical" evidence="16">
    <location>
        <begin position="2321"/>
        <end position="2341"/>
    </location>
</feature>
<dbReference type="Gene3D" id="1.10.287.70">
    <property type="match status" value="1"/>
</dbReference>
<feature type="chain" id="PRO_5036904665" description="Polycystic kidney disease protein 1-like 2" evidence="17">
    <location>
        <begin position="24"/>
        <end position="2483"/>
    </location>
</feature>
<dbReference type="EnsemblMetazoa" id="XM_038213953.1">
    <property type="protein sequence ID" value="XP_038069881.1"/>
    <property type="gene ID" value="LOC119739124"/>
</dbReference>
<dbReference type="Proteomes" id="UP000887568">
    <property type="component" value="Unplaced"/>
</dbReference>
<dbReference type="InterPro" id="IPR002859">
    <property type="entry name" value="PKD/REJ-like"/>
</dbReference>
<dbReference type="InterPro" id="IPR042060">
    <property type="entry name" value="PLAT_polycystin1"/>
</dbReference>
<feature type="transmembrane region" description="Helical" evidence="16">
    <location>
        <begin position="1635"/>
        <end position="1659"/>
    </location>
</feature>
<dbReference type="GO" id="GO:0005929">
    <property type="term" value="C:cilium"/>
    <property type="evidence" value="ECO:0007669"/>
    <property type="project" value="UniProtKB-SubCell"/>
</dbReference>
<feature type="domain" description="PKD" evidence="18">
    <location>
        <begin position="319"/>
        <end position="373"/>
    </location>
</feature>
<dbReference type="SMART" id="SM00089">
    <property type="entry name" value="PKD"/>
    <property type="match status" value="1"/>
</dbReference>
<evidence type="ECO:0000256" key="12">
    <source>
        <dbReference type="ARBA" id="ARBA00023273"/>
    </source>
</evidence>
<proteinExistence type="inferred from homology"/>
<protein>
    <recommendedName>
        <fullName evidence="24">Polycystic kidney disease protein 1-like 2</fullName>
    </recommendedName>
</protein>
<keyword evidence="23" id="KW-1185">Reference proteome</keyword>
<dbReference type="InterPro" id="IPR057244">
    <property type="entry name" value="GAIN_B"/>
</dbReference>
<dbReference type="Gene3D" id="2.60.220.50">
    <property type="match status" value="1"/>
</dbReference>
<evidence type="ECO:0000256" key="5">
    <source>
        <dbReference type="ARBA" id="ARBA00022692"/>
    </source>
</evidence>
<feature type="disulfide bond" evidence="13">
    <location>
        <begin position="2081"/>
        <end position="2094"/>
    </location>
</feature>
<dbReference type="InterPro" id="IPR014010">
    <property type="entry name" value="REJ_dom"/>
</dbReference>
<reference evidence="22" key="1">
    <citation type="submission" date="2022-11" db="UniProtKB">
        <authorList>
            <consortium name="EnsemblMetazoa"/>
        </authorList>
    </citation>
    <scope>IDENTIFICATION</scope>
</reference>
<dbReference type="GO" id="GO:0005262">
    <property type="term" value="F:calcium channel activity"/>
    <property type="evidence" value="ECO:0007669"/>
    <property type="project" value="TreeGrafter"/>
</dbReference>
<evidence type="ECO:0000313" key="22">
    <source>
        <dbReference type="EnsemblMetazoa" id="XP_038069881.1"/>
    </source>
</evidence>
<evidence type="ECO:0000256" key="17">
    <source>
        <dbReference type="SAM" id="SignalP"/>
    </source>
</evidence>
<dbReference type="PRINTS" id="PR01433">
    <property type="entry name" value="POLYCYSTIN2"/>
</dbReference>
<evidence type="ECO:0000256" key="16">
    <source>
        <dbReference type="SAM" id="Phobius"/>
    </source>
</evidence>
<dbReference type="InterPro" id="IPR046338">
    <property type="entry name" value="GAIN_dom_sf"/>
</dbReference>
<feature type="transmembrane region" description="Helical" evidence="16">
    <location>
        <begin position="2272"/>
        <end position="2290"/>
    </location>
</feature>
<evidence type="ECO:0000256" key="4">
    <source>
        <dbReference type="ARBA" id="ARBA00022475"/>
    </source>
</evidence>
<feature type="transmembrane region" description="Helical" evidence="16">
    <location>
        <begin position="2361"/>
        <end position="2380"/>
    </location>
</feature>
<evidence type="ECO:0000256" key="14">
    <source>
        <dbReference type="PROSITE-ProRule" id="PRU00152"/>
    </source>
</evidence>
<feature type="transmembrane region" description="Helical" evidence="16">
    <location>
        <begin position="1861"/>
        <end position="1884"/>
    </location>
</feature>
<dbReference type="SMART" id="SM00308">
    <property type="entry name" value="LH2"/>
    <property type="match status" value="1"/>
</dbReference>
<evidence type="ECO:0000256" key="2">
    <source>
        <dbReference type="ARBA" id="ARBA00004651"/>
    </source>
</evidence>
<dbReference type="Gene3D" id="2.60.60.20">
    <property type="entry name" value="PLAT/LH2 domain"/>
    <property type="match status" value="1"/>
</dbReference>
<feature type="transmembrane region" description="Helical" evidence="16">
    <location>
        <begin position="1986"/>
        <end position="2007"/>
    </location>
</feature>
<feature type="signal peptide" evidence="17">
    <location>
        <begin position="1"/>
        <end position="23"/>
    </location>
</feature>
<dbReference type="InterPro" id="IPR046791">
    <property type="entry name" value="Polycystin_dom"/>
</dbReference>
<feature type="transmembrane region" description="Helical" evidence="16">
    <location>
        <begin position="1387"/>
        <end position="1406"/>
    </location>
</feature>
<dbReference type="PROSITE" id="PS50095">
    <property type="entry name" value="PLAT"/>
    <property type="match status" value="1"/>
</dbReference>
<feature type="transmembrane region" description="Helical" evidence="16">
    <location>
        <begin position="2387"/>
        <end position="2406"/>
    </location>
</feature>
<dbReference type="Pfam" id="PF02010">
    <property type="entry name" value="REJ"/>
    <property type="match status" value="1"/>
</dbReference>
<dbReference type="SMART" id="SM00303">
    <property type="entry name" value="GPS"/>
    <property type="match status" value="1"/>
</dbReference>
<dbReference type="InterPro" id="IPR036392">
    <property type="entry name" value="PLAT/LH2_dom_sf"/>
</dbReference>
<dbReference type="Pfam" id="PF20519">
    <property type="entry name" value="Polycystin_dom"/>
    <property type="match status" value="1"/>
</dbReference>
<keyword evidence="12" id="KW-0966">Cell projection</keyword>
<dbReference type="OrthoDB" id="10264154at2759"/>
<comment type="subcellular location">
    <subcellularLocation>
        <location evidence="2">Cell membrane</location>
        <topology evidence="2">Multi-pass membrane protein</topology>
    </subcellularLocation>
    <subcellularLocation>
        <location evidence="1">Cell projection</location>
        <location evidence="1">Cilium</location>
    </subcellularLocation>
</comment>
<feature type="domain" description="GAIN-B" evidence="20">
    <location>
        <begin position="1200"/>
        <end position="1371"/>
    </location>
</feature>
<dbReference type="CDD" id="cd01752">
    <property type="entry name" value="PLAT_polycystin"/>
    <property type="match status" value="1"/>
</dbReference>
<feature type="transmembrane region" description="Helical" evidence="16">
    <location>
        <begin position="1594"/>
        <end position="1615"/>
    </location>
</feature>
<keyword evidence="4" id="KW-1003">Cell membrane</keyword>
<dbReference type="PROSITE" id="PS50221">
    <property type="entry name" value="GAIN_B"/>
    <property type="match status" value="1"/>
</dbReference>
<evidence type="ECO:0000256" key="3">
    <source>
        <dbReference type="ARBA" id="ARBA00007200"/>
    </source>
</evidence>
<dbReference type="SUPFAM" id="SSF49299">
    <property type="entry name" value="PKD domain"/>
    <property type="match status" value="1"/>
</dbReference>
<evidence type="ECO:0000259" key="21">
    <source>
        <dbReference type="PROSITE" id="PS51111"/>
    </source>
</evidence>
<organism evidence="22 23">
    <name type="scientific">Patiria miniata</name>
    <name type="common">Bat star</name>
    <name type="synonym">Asterina miniata</name>
    <dbReference type="NCBI Taxonomy" id="46514"/>
    <lineage>
        <taxon>Eukaryota</taxon>
        <taxon>Metazoa</taxon>
        <taxon>Echinodermata</taxon>
        <taxon>Eleutherozoa</taxon>
        <taxon>Asterozoa</taxon>
        <taxon>Asteroidea</taxon>
        <taxon>Valvatacea</taxon>
        <taxon>Valvatida</taxon>
        <taxon>Asterinidae</taxon>
        <taxon>Patiria</taxon>
    </lineage>
</organism>
<feature type="compositionally biased region" description="Pro residues" evidence="15">
    <location>
        <begin position="159"/>
        <end position="168"/>
    </location>
</feature>
<sequence>MAKLPRRTHGAWIVFILATLVVEIKVTDQQACVDDLQPISCPTANEYLFISDVLEVYLQNLGTHYIPNCQERTWNTSDQCTSMGAKQYIQETCPDGKPCDMYIDYGNDLTTVSNIYRINYFCCYNEPTTAPPTTAMPTTAPPTTAMPATAPPTTAMPTTAPPTTPTTAPPTTTTPTSEPPTTTQLTTPPPANLTVKAPSYVLFESGGTPVNITVGFSAALKGDVLQDDCSISYGDGHQADCFLNASQPVLNLVHIYQAVGCFQFVFNVTSLSTEAQQEICIVWSLEDAALSLVMAVEGSEDAGVFSDPADLIFFTGQVLVLNASLSGSTIAVDYLWDLGGNETVTESPTMKWSFSEAGTYAASVVASNRISSTGPVTKVLNILDPDNLPCNPSDVHITGRQTNASSPLTFPRHVHLSFQGHTEVLCNLTAFHVSLLWTISQVDATGNETSVALPESLATHLQEITFPKGALEYGLHVLQFEAVVAVHSGYGYVIGRGSDRVWVRIYPSLLTAIIQGGSARSVGYSSSLILDGGGSFDPDNFLEPTSGLQYEWFCSLGNGHDHGSQAIPCFDDDYRLPSTDYSIEMAANTLVPDEIYRFVLTVSLAGRGNSSASQSITVVAQDPPMLSVSCLQNCDEKLSIGERVVLHVTSPTPSVNFVWDVLTRDNVPDEAFDWNELTTTGRYSSYLVIVGGTFDDGDYRQRSVRVTGFHPDSPPGFADYTFELNAPPRIGTCSLDPDSGYALQTHFIIDCVDFWDEEGHLMYTVRVPPVLSNKDQAALQYLDPVLYSGAASTTPSVYLPLGDESNGYLVTIAVEVADIHGASVLFTMTSEVRPPETVNLGDDESTSNVLLNLTSGSDSELQELINQGDFQTAVQIIGAVGSILDSHHTSAGQEQEHTESLKTKELRQEIRTSTVNTIADMPVESVVSLQQSSYALVAITQDKTEVTQETQLTAATTLVKMGAFLKEHSVERTDCESCQTSIDDAALNLVSGLSNILDAAVASVDELTKVSAEDDTVSRNETTPIDEAEVDDNVVQQEAKEKSKVVAKATLAAISDVQDALIVNKVPGEEPTVIQSPVLTLTSQRQEQGTLGKTSIGVTKAEPAGFILPDTASIGSILPANYTDAIDTQMVQFAMDPFVWSEGSEDVTSEVVGLQLKTVDRQEIKVSNLPEDIQIFVPKRTVTLANNTQVTVNQSTTVVVSFEVTNPNATISVLALPSVASELLACCLLYQGNESLGNLSKSDCYVNVTLPGEESKYQLPADDADRELKQRYTWMIEPHSLQGEGTYHTLCSVPDSTASNQDRVPAEEPDTLTLLLGVYSSQCLFWNEEEERWDGAGCKVGPLSSPEVTQCLCNHLTFFGSSFLVMPNKIDFLADTRLFLTFLDNPVVVSTVAFILVLYVGVAVWARRQDKADTLKACVITLEDNDPFARYRYDVTVVTGMRRGAGTTATSTLTLIGTQGQSRPHVLQDKQRKVLQRGGVDSFLITTKQSLGEVTEVRIWHDDGGDSPEWFASRIAVHDLETDEWWFILCNSWLAVDIGEGLIDQTFPAATENELKNFQHLFSTRTIRDMQDGHLWFSIFSRPARSSFTRLQRVSCCLSLLMCVMLTSIMFYGVPTDPAEQTMDFGAFRITFTEILIGIESSILSFPINLLIVSIFRYARPPDEGKSKPYKTIKGPPRVSSSGTSSSLSSYRRGEKSSDSEYYTCHETNFRENTSSSGFVLSTEETSWDMPTDTTANSTENTGNWKPESSGNETTSGFSQSTQTINLTSSSDISAKFSHNRFLCSCLDQIVDDLDLLSPECFSSVEQYFLARQEARNILLTVMTIRTPSSSPTDASETSSQSETAFWKCSFKFLPNGLPHWFIYIGWFLVFSTTLVSSYFTMLYGLKYGKKRSIDWLVSLVVSLFQSIFFIQPLKVLLLAAFVALVMKQWDADDDGSDDIEEGDVENAGAIYKKLLHKWKGTHYRPPSMTEVNTSRQRKDMERKMYALLREIVGYLLFIWLVLVLAYSQRDRYAYYLTKNVRDVFFSNDEYDSITDFGGFYEWADVTLLPGLYEGDATTDTMSFLVGGVRIRQLRVRPDLCDISSSVTGIISRCTLSYSQDTEDTDTYNKSWTEPFDDLTANGSYLEQQDIWRYQHNVASSLWGHVTSYGGGGYVVILGLNQTVARQVLMDLMADHWLDEHTKALAVEWTVYNANTNLFVVVTFLTEIMASGGFVKTTHIQAVRFYRYVAKFQLFVLCIEILFSMFAAFYAVVEARKLYKEGCSYWQDGWNWFEIAIVLTCIVVIAFYIYRHVFTEKLLEIFRTKPGEFIDFRAAATIAEAFQYLLGFLLILCTIKFLHLLRLNPRTYLLTSVLSSSANEVGAFAAYIALIMCAFALLFQLSFGRHLATYSTLVLAFESLFALFLGEYDHDALFDVKGITAPILVVIFQAVATFLLLNILISILNGNMGYFRRHQEPSEDGKIGLLLIYKILSWFGIKHRYKI</sequence>
<dbReference type="InterPro" id="IPR001024">
    <property type="entry name" value="PLAT/LH2_dom"/>
</dbReference>
<feature type="compositionally biased region" description="Polar residues" evidence="15">
    <location>
        <begin position="1732"/>
        <end position="1762"/>
    </location>
</feature>
<feature type="transmembrane region" description="Helical" evidence="16">
    <location>
        <begin position="1896"/>
        <end position="1926"/>
    </location>
</feature>
<keyword evidence="10" id="KW-1015">Disulfide bond</keyword>
<evidence type="ECO:0008006" key="24">
    <source>
        <dbReference type="Google" id="ProtNLM"/>
    </source>
</evidence>
<feature type="region of interest" description="Disordered" evidence="15">
    <location>
        <begin position="1665"/>
        <end position="1695"/>
    </location>
</feature>
<dbReference type="Pfam" id="PF00801">
    <property type="entry name" value="PKD"/>
    <property type="match status" value="1"/>
</dbReference>
<feature type="transmembrane region" description="Helical" evidence="16">
    <location>
        <begin position="2418"/>
        <end position="2444"/>
    </location>
</feature>
<feature type="compositionally biased region" description="Low complexity" evidence="15">
    <location>
        <begin position="169"/>
        <end position="186"/>
    </location>
</feature>
<dbReference type="GO" id="GO:0005886">
    <property type="term" value="C:plasma membrane"/>
    <property type="evidence" value="ECO:0007669"/>
    <property type="project" value="UniProtKB-SubCell"/>
</dbReference>
<dbReference type="SUPFAM" id="SSF49723">
    <property type="entry name" value="Lipase/lipooxygenase domain (PLAT/LH2 domain)"/>
    <property type="match status" value="1"/>
</dbReference>
<dbReference type="InterPro" id="IPR035986">
    <property type="entry name" value="PKD_dom_sf"/>
</dbReference>